<evidence type="ECO:0000259" key="9">
    <source>
        <dbReference type="PROSITE" id="PS50113"/>
    </source>
</evidence>
<dbReference type="InterPro" id="IPR004358">
    <property type="entry name" value="Sig_transdc_His_kin-like_C"/>
</dbReference>
<gene>
    <name evidence="10" type="ORF">EA462_01590</name>
</gene>
<dbReference type="Pfam" id="PF00512">
    <property type="entry name" value="HisKA"/>
    <property type="match status" value="1"/>
</dbReference>
<feature type="coiled-coil region" evidence="6">
    <location>
        <begin position="40"/>
        <end position="91"/>
    </location>
</feature>
<dbReference type="InterPro" id="IPR000014">
    <property type="entry name" value="PAS"/>
</dbReference>
<accession>A0A3N6LTC8</accession>
<dbReference type="InterPro" id="IPR003661">
    <property type="entry name" value="HisK_dim/P_dom"/>
</dbReference>
<evidence type="ECO:0000256" key="3">
    <source>
        <dbReference type="ARBA" id="ARBA00022553"/>
    </source>
</evidence>
<proteinExistence type="predicted"/>
<dbReference type="CDD" id="cd00082">
    <property type="entry name" value="HisKA"/>
    <property type="match status" value="1"/>
</dbReference>
<evidence type="ECO:0000256" key="6">
    <source>
        <dbReference type="SAM" id="Coils"/>
    </source>
</evidence>
<sequence>MIGLLVLYSLQPGEIVDDPATISILTGLASVAGLGAGIYNGRAETRTRELEHRNRELERAQTELRETVDRLEELNTRLERSNERLDRSRRYTDHVLDAIHDVFYVIDETGALQRWNESVGDVTGYSDAEIASMNAIDFFAAEDHERIANAIAEGFAAGTVQVKAALVPKNGERIPYEFSASTLENPRGEPVLAGVGRDISARTMRERELEQRTRQQRVVATLGQLALETDDLDELMAEASRQVADVLECEYCKVLDLDDENGELLVRQGVGWRDGIVGEATVSADESDSQAAYTLATDHPVVVEDLESESRFSGPDLLIDHGVHSGISTIIGPADEPWGILGTHDTASRTFADEDVNFVQSIANILAEAIERKRYQDELERLVSDLTESNERLEQFAYAASHDLQEPLRMVSSYLRLIERRYGDELDEDGEEFLAFAVDGADRMRSMIDGLLEYSRVETQGGSLEPVDTEQLLDDVREDLRLKIEDHDAEITTESLPRVEGDPRQLHQVFQNLVSNAIEYSGDETPRVHVSAERNGAEWILSVSDEGVGIDEDDQDRIFEVFERLHAAEDHTGTGIGLALCERIVERHDGEIWVESEPGEGTTVSLTLPAA</sequence>
<dbReference type="PRINTS" id="PR00344">
    <property type="entry name" value="BCTRLSENSOR"/>
</dbReference>
<keyword evidence="11" id="KW-1185">Reference proteome</keyword>
<evidence type="ECO:0000256" key="1">
    <source>
        <dbReference type="ARBA" id="ARBA00000085"/>
    </source>
</evidence>
<evidence type="ECO:0000256" key="2">
    <source>
        <dbReference type="ARBA" id="ARBA00012438"/>
    </source>
</evidence>
<name>A0A3N6LTC8_9EURY</name>
<reference evidence="10 11" key="1">
    <citation type="submission" date="2018-10" db="EMBL/GenBank/DDBJ databases">
        <title>Natrarchaeobius chitinivorans gen. nov., sp. nov., and Natrarchaeobius haloalkaliphilus sp. nov., alkaliphilic, chitin-utilizing haloarchaea from hypersaline alkaline lakes.</title>
        <authorList>
            <person name="Sorokin D.Y."/>
            <person name="Elcheninov A.G."/>
            <person name="Kostrikina N.A."/>
            <person name="Bale N.J."/>
            <person name="Sinninghe Damste J.S."/>
            <person name="Khijniak T.V."/>
            <person name="Kublanov I.V."/>
            <person name="Toshchakov S.V."/>
        </authorList>
    </citation>
    <scope>NUCLEOTIDE SEQUENCE [LARGE SCALE GENOMIC DNA]</scope>
    <source>
        <strain evidence="10 11">AArcht-Sl</strain>
    </source>
</reference>
<evidence type="ECO:0000313" key="11">
    <source>
        <dbReference type="Proteomes" id="UP000273828"/>
    </source>
</evidence>
<dbReference type="SUPFAM" id="SSF55874">
    <property type="entry name" value="ATPase domain of HSP90 chaperone/DNA topoisomerase II/histidine kinase"/>
    <property type="match status" value="1"/>
</dbReference>
<keyword evidence="6" id="KW-0175">Coiled coil</keyword>
<comment type="catalytic activity">
    <reaction evidence="1">
        <text>ATP + protein L-histidine = ADP + protein N-phospho-L-histidine.</text>
        <dbReference type="EC" id="2.7.13.3"/>
    </reaction>
</comment>
<comment type="caution">
    <text evidence="10">The sequence shown here is derived from an EMBL/GenBank/DDBJ whole genome shotgun (WGS) entry which is preliminary data.</text>
</comment>
<dbReference type="AlphaFoldDB" id="A0A3N6LTC8"/>
<dbReference type="EMBL" id="REFY01000001">
    <property type="protein sequence ID" value="RQG93293.1"/>
    <property type="molecule type" value="Genomic_DNA"/>
</dbReference>
<dbReference type="InterPro" id="IPR005467">
    <property type="entry name" value="His_kinase_dom"/>
</dbReference>
<dbReference type="PANTHER" id="PTHR43304">
    <property type="entry name" value="PHYTOCHROME-LIKE PROTEIN CPH1"/>
    <property type="match status" value="1"/>
</dbReference>
<evidence type="ECO:0000256" key="5">
    <source>
        <dbReference type="ARBA" id="ARBA00022777"/>
    </source>
</evidence>
<dbReference type="Pfam" id="PF02518">
    <property type="entry name" value="HATPase_c"/>
    <property type="match status" value="1"/>
</dbReference>
<evidence type="ECO:0000259" key="8">
    <source>
        <dbReference type="PROSITE" id="PS50112"/>
    </source>
</evidence>
<dbReference type="Gene3D" id="3.30.450.20">
    <property type="entry name" value="PAS domain"/>
    <property type="match status" value="1"/>
</dbReference>
<protein>
    <recommendedName>
        <fullName evidence="2">histidine kinase</fullName>
        <ecNumber evidence="2">2.7.13.3</ecNumber>
    </recommendedName>
</protein>
<dbReference type="FunFam" id="3.30.565.10:FF:000006">
    <property type="entry name" value="Sensor histidine kinase WalK"/>
    <property type="match status" value="1"/>
</dbReference>
<dbReference type="CDD" id="cd00130">
    <property type="entry name" value="PAS"/>
    <property type="match status" value="1"/>
</dbReference>
<dbReference type="InterPro" id="IPR003594">
    <property type="entry name" value="HATPase_dom"/>
</dbReference>
<dbReference type="PROSITE" id="PS50113">
    <property type="entry name" value="PAC"/>
    <property type="match status" value="1"/>
</dbReference>
<dbReference type="InterPro" id="IPR036097">
    <property type="entry name" value="HisK_dim/P_sf"/>
</dbReference>
<dbReference type="Proteomes" id="UP000273828">
    <property type="component" value="Unassembled WGS sequence"/>
</dbReference>
<organism evidence="10 11">
    <name type="scientific">Natrarchaeobius halalkaliphilus</name>
    <dbReference type="NCBI Taxonomy" id="1679091"/>
    <lineage>
        <taxon>Archaea</taxon>
        <taxon>Methanobacteriati</taxon>
        <taxon>Methanobacteriota</taxon>
        <taxon>Stenosarchaea group</taxon>
        <taxon>Halobacteria</taxon>
        <taxon>Halobacteriales</taxon>
        <taxon>Natrialbaceae</taxon>
        <taxon>Natrarchaeobius</taxon>
    </lineage>
</organism>
<dbReference type="InterPro" id="IPR052162">
    <property type="entry name" value="Sensor_kinase/Photoreceptor"/>
</dbReference>
<dbReference type="SUPFAM" id="SSF47384">
    <property type="entry name" value="Homodimeric domain of signal transducing histidine kinase"/>
    <property type="match status" value="1"/>
</dbReference>
<keyword evidence="3" id="KW-0597">Phosphoprotein</keyword>
<dbReference type="PROSITE" id="PS50112">
    <property type="entry name" value="PAS"/>
    <property type="match status" value="1"/>
</dbReference>
<dbReference type="SUPFAM" id="SSF55785">
    <property type="entry name" value="PYP-like sensor domain (PAS domain)"/>
    <property type="match status" value="1"/>
</dbReference>
<keyword evidence="5" id="KW-0418">Kinase</keyword>
<dbReference type="EC" id="2.7.13.3" evidence="2"/>
<evidence type="ECO:0000259" key="7">
    <source>
        <dbReference type="PROSITE" id="PS50109"/>
    </source>
</evidence>
<dbReference type="InterPro" id="IPR035965">
    <property type="entry name" value="PAS-like_dom_sf"/>
</dbReference>
<dbReference type="InterPro" id="IPR029016">
    <property type="entry name" value="GAF-like_dom_sf"/>
</dbReference>
<evidence type="ECO:0000313" key="10">
    <source>
        <dbReference type="EMBL" id="RQG93293.1"/>
    </source>
</evidence>
<dbReference type="SMART" id="SM00388">
    <property type="entry name" value="HisKA"/>
    <property type="match status" value="1"/>
</dbReference>
<dbReference type="PROSITE" id="PS50109">
    <property type="entry name" value="HIS_KIN"/>
    <property type="match status" value="1"/>
</dbReference>
<dbReference type="SUPFAM" id="SSF55781">
    <property type="entry name" value="GAF domain-like"/>
    <property type="match status" value="1"/>
</dbReference>
<dbReference type="SMART" id="SM00091">
    <property type="entry name" value="PAS"/>
    <property type="match status" value="1"/>
</dbReference>
<feature type="domain" description="Histidine kinase" evidence="7">
    <location>
        <begin position="399"/>
        <end position="611"/>
    </location>
</feature>
<dbReference type="PANTHER" id="PTHR43304:SF1">
    <property type="entry name" value="PAC DOMAIN-CONTAINING PROTEIN"/>
    <property type="match status" value="1"/>
</dbReference>
<dbReference type="SMART" id="SM00387">
    <property type="entry name" value="HATPase_c"/>
    <property type="match status" value="1"/>
</dbReference>
<dbReference type="InterPro" id="IPR000700">
    <property type="entry name" value="PAS-assoc_C"/>
</dbReference>
<dbReference type="InterPro" id="IPR036890">
    <property type="entry name" value="HATPase_C_sf"/>
</dbReference>
<dbReference type="Gene3D" id="1.10.287.130">
    <property type="match status" value="1"/>
</dbReference>
<dbReference type="Pfam" id="PF13426">
    <property type="entry name" value="PAS_9"/>
    <property type="match status" value="1"/>
</dbReference>
<feature type="domain" description="PAC" evidence="9">
    <location>
        <begin position="160"/>
        <end position="211"/>
    </location>
</feature>
<dbReference type="SMART" id="SM00065">
    <property type="entry name" value="GAF"/>
    <property type="match status" value="1"/>
</dbReference>
<dbReference type="Gene3D" id="3.30.450.40">
    <property type="match status" value="1"/>
</dbReference>
<dbReference type="Pfam" id="PF01590">
    <property type="entry name" value="GAF"/>
    <property type="match status" value="1"/>
</dbReference>
<keyword evidence="4" id="KW-0808">Transferase</keyword>
<dbReference type="InterPro" id="IPR003018">
    <property type="entry name" value="GAF"/>
</dbReference>
<feature type="domain" description="PAS" evidence="8">
    <location>
        <begin position="88"/>
        <end position="158"/>
    </location>
</feature>
<dbReference type="GO" id="GO:0000155">
    <property type="term" value="F:phosphorelay sensor kinase activity"/>
    <property type="evidence" value="ECO:0007669"/>
    <property type="project" value="InterPro"/>
</dbReference>
<dbReference type="Gene3D" id="3.30.565.10">
    <property type="entry name" value="Histidine kinase-like ATPase, C-terminal domain"/>
    <property type="match status" value="1"/>
</dbReference>
<evidence type="ECO:0000256" key="4">
    <source>
        <dbReference type="ARBA" id="ARBA00022679"/>
    </source>
</evidence>
<dbReference type="NCBIfam" id="TIGR00229">
    <property type="entry name" value="sensory_box"/>
    <property type="match status" value="1"/>
</dbReference>